<proteinExistence type="predicted"/>
<dbReference type="Gene3D" id="1.10.357.10">
    <property type="entry name" value="Tetracycline Repressor, domain 2"/>
    <property type="match status" value="1"/>
</dbReference>
<sequence>MAVQPLGDGQELGQVPHDVDLDITMDLLYGPIFHRLMVHLPLPDAAHMRKVIVAPFPPSAARPAAADPRTRAADP</sequence>
<keyword evidence="2" id="KW-1185">Reference proteome</keyword>
<evidence type="ECO:0008006" key="3">
    <source>
        <dbReference type="Google" id="ProtNLM"/>
    </source>
</evidence>
<reference evidence="1 2" key="1">
    <citation type="submission" date="2024-10" db="EMBL/GenBank/DDBJ databases">
        <title>The Natural Products Discovery Center: Release of the First 8490 Sequenced Strains for Exploring Actinobacteria Biosynthetic Diversity.</title>
        <authorList>
            <person name="Kalkreuter E."/>
            <person name="Kautsar S.A."/>
            <person name="Yang D."/>
            <person name="Bader C.D."/>
            <person name="Teijaro C.N."/>
            <person name="Fluegel L."/>
            <person name="Davis C.M."/>
            <person name="Simpson J.R."/>
            <person name="Lauterbach L."/>
            <person name="Steele A.D."/>
            <person name="Gui C."/>
            <person name="Meng S."/>
            <person name="Li G."/>
            <person name="Viehrig K."/>
            <person name="Ye F."/>
            <person name="Su P."/>
            <person name="Kiefer A.F."/>
            <person name="Nichols A."/>
            <person name="Cepeda A.J."/>
            <person name="Yan W."/>
            <person name="Fan B."/>
            <person name="Jiang Y."/>
            <person name="Adhikari A."/>
            <person name="Zheng C.-J."/>
            <person name="Schuster L."/>
            <person name="Cowan T.M."/>
            <person name="Smanski M.J."/>
            <person name="Chevrette M.G."/>
            <person name="De Carvalho L.P.S."/>
            <person name="Shen B."/>
        </authorList>
    </citation>
    <scope>NUCLEOTIDE SEQUENCE [LARGE SCALE GENOMIC DNA]</scope>
    <source>
        <strain evidence="1 2">NPDC049503</strain>
    </source>
</reference>
<dbReference type="SUPFAM" id="SSF48498">
    <property type="entry name" value="Tetracyclin repressor-like, C-terminal domain"/>
    <property type="match status" value="1"/>
</dbReference>
<evidence type="ECO:0000313" key="2">
    <source>
        <dbReference type="Proteomes" id="UP001612928"/>
    </source>
</evidence>
<evidence type="ECO:0000313" key="1">
    <source>
        <dbReference type="EMBL" id="MFI7445265.1"/>
    </source>
</evidence>
<dbReference type="Proteomes" id="UP001612928">
    <property type="component" value="Unassembled WGS sequence"/>
</dbReference>
<dbReference type="InterPro" id="IPR036271">
    <property type="entry name" value="Tet_transcr_reg_TetR-rel_C_sf"/>
</dbReference>
<organism evidence="1 2">
    <name type="scientific">Nonomuraea indica</name>
    <dbReference type="NCBI Taxonomy" id="1581193"/>
    <lineage>
        <taxon>Bacteria</taxon>
        <taxon>Bacillati</taxon>
        <taxon>Actinomycetota</taxon>
        <taxon>Actinomycetes</taxon>
        <taxon>Streptosporangiales</taxon>
        <taxon>Streptosporangiaceae</taxon>
        <taxon>Nonomuraea</taxon>
    </lineage>
</organism>
<accession>A0ABW8AEQ3</accession>
<comment type="caution">
    <text evidence="1">The sequence shown here is derived from an EMBL/GenBank/DDBJ whole genome shotgun (WGS) entry which is preliminary data.</text>
</comment>
<dbReference type="RefSeq" id="WP_397025678.1">
    <property type="nucleotide sequence ID" value="NZ_JBITMB010000012.1"/>
</dbReference>
<gene>
    <name evidence="1" type="ORF">ACIBP5_35295</name>
</gene>
<name>A0ABW8AEQ3_9ACTN</name>
<protein>
    <recommendedName>
        <fullName evidence="3">Tetracyclin repressor-like C-terminal domain-containing protein</fullName>
    </recommendedName>
</protein>
<dbReference type="EMBL" id="JBITMB010000012">
    <property type="protein sequence ID" value="MFI7445265.1"/>
    <property type="molecule type" value="Genomic_DNA"/>
</dbReference>